<dbReference type="EMBL" id="LAYC01000001">
    <property type="protein sequence ID" value="KYK60777.1"/>
    <property type="molecule type" value="Genomic_DNA"/>
</dbReference>
<evidence type="ECO:0000313" key="10">
    <source>
        <dbReference type="Proteomes" id="UP000076580"/>
    </source>
</evidence>
<evidence type="ECO:0000256" key="2">
    <source>
        <dbReference type="ARBA" id="ARBA00022525"/>
    </source>
</evidence>
<dbReference type="GO" id="GO:0005576">
    <property type="term" value="C:extracellular region"/>
    <property type="evidence" value="ECO:0007669"/>
    <property type="project" value="UniProtKB-SubCell"/>
</dbReference>
<keyword evidence="3 7" id="KW-0732">Signal</keyword>
<feature type="domain" description="Saposin A-type" evidence="8">
    <location>
        <begin position="90"/>
        <end position="118"/>
    </location>
</feature>
<accession>A0A151GUK1</accession>
<dbReference type="Proteomes" id="UP000076580">
    <property type="component" value="Chromosome 01"/>
</dbReference>
<evidence type="ECO:0000256" key="5">
    <source>
        <dbReference type="ARBA" id="ARBA00023180"/>
    </source>
</evidence>
<feature type="region of interest" description="Disordered" evidence="6">
    <location>
        <begin position="24"/>
        <end position="48"/>
    </location>
</feature>
<dbReference type="Pfam" id="PF02199">
    <property type="entry name" value="SapA"/>
    <property type="match status" value="2"/>
</dbReference>
<dbReference type="InterPro" id="IPR003119">
    <property type="entry name" value="SAP_A"/>
</dbReference>
<gene>
    <name evidence="9" type="ORF">DCS_01915</name>
</gene>
<organism evidence="9 10">
    <name type="scientific">Drechmeria coniospora</name>
    <name type="common">Nematophagous fungus</name>
    <name type="synonym">Meria coniospora</name>
    <dbReference type="NCBI Taxonomy" id="98403"/>
    <lineage>
        <taxon>Eukaryota</taxon>
        <taxon>Fungi</taxon>
        <taxon>Dikarya</taxon>
        <taxon>Ascomycota</taxon>
        <taxon>Pezizomycotina</taxon>
        <taxon>Sordariomycetes</taxon>
        <taxon>Hypocreomycetidae</taxon>
        <taxon>Hypocreales</taxon>
        <taxon>Ophiocordycipitaceae</taxon>
        <taxon>Drechmeria</taxon>
    </lineage>
</organism>
<proteinExistence type="predicted"/>
<dbReference type="GeneID" id="63714558"/>
<evidence type="ECO:0000313" key="9">
    <source>
        <dbReference type="EMBL" id="KYK60777.1"/>
    </source>
</evidence>
<evidence type="ECO:0000259" key="8">
    <source>
        <dbReference type="Pfam" id="PF02199"/>
    </source>
</evidence>
<sequence>MLLVNVISLLLAGAAVAAPNGLMQPTENREDCDGHAEKKINDGPPGSNPCTRGPSYVCSSEDHMKKCGVTKEACDKMTHNKRDHGPPGSDRCTWGPDYWCSSAETMAECDVPVEYCEKLRHPPSA</sequence>
<evidence type="ECO:0000256" key="6">
    <source>
        <dbReference type="SAM" id="MobiDB-lite"/>
    </source>
</evidence>
<comment type="caution">
    <text evidence="9">The sequence shown here is derived from an EMBL/GenBank/DDBJ whole genome shotgun (WGS) entry which is preliminary data.</text>
</comment>
<evidence type="ECO:0000256" key="7">
    <source>
        <dbReference type="SAM" id="SignalP"/>
    </source>
</evidence>
<keyword evidence="2" id="KW-0964">Secreted</keyword>
<keyword evidence="4" id="KW-1015">Disulfide bond</keyword>
<reference evidence="9 10" key="1">
    <citation type="journal article" date="2016" name="Sci. Rep.">
        <title>Insights into Adaptations to a Near-Obligate Nematode Endoparasitic Lifestyle from the Finished Genome of Drechmeria coniospora.</title>
        <authorList>
            <person name="Zhang L."/>
            <person name="Zhou Z."/>
            <person name="Guo Q."/>
            <person name="Fokkens L."/>
            <person name="Miskei M."/>
            <person name="Pocsi I."/>
            <person name="Zhang W."/>
            <person name="Chen M."/>
            <person name="Wang L."/>
            <person name="Sun Y."/>
            <person name="Donzelli B.G."/>
            <person name="Gibson D.M."/>
            <person name="Nelson D.R."/>
            <person name="Luo J.G."/>
            <person name="Rep M."/>
            <person name="Liu H."/>
            <person name="Yang S."/>
            <person name="Wang J."/>
            <person name="Krasnoff S.B."/>
            <person name="Xu Y."/>
            <person name="Molnar I."/>
            <person name="Lin M."/>
        </authorList>
    </citation>
    <scope>NUCLEOTIDE SEQUENCE [LARGE SCALE GENOMIC DNA]</scope>
    <source>
        <strain evidence="9 10">ARSEF 6962</strain>
    </source>
</reference>
<feature type="domain" description="Saposin A-type" evidence="8">
    <location>
        <begin position="48"/>
        <end position="71"/>
    </location>
</feature>
<evidence type="ECO:0000256" key="4">
    <source>
        <dbReference type="ARBA" id="ARBA00023157"/>
    </source>
</evidence>
<feature type="signal peptide" evidence="7">
    <location>
        <begin position="1"/>
        <end position="17"/>
    </location>
</feature>
<evidence type="ECO:0000256" key="1">
    <source>
        <dbReference type="ARBA" id="ARBA00004613"/>
    </source>
</evidence>
<protein>
    <recommendedName>
        <fullName evidence="8">Saposin A-type domain-containing protein</fullName>
    </recommendedName>
</protein>
<dbReference type="AlphaFoldDB" id="A0A151GUK1"/>
<keyword evidence="5" id="KW-0325">Glycoprotein</keyword>
<keyword evidence="10" id="KW-1185">Reference proteome</keyword>
<evidence type="ECO:0000256" key="3">
    <source>
        <dbReference type="ARBA" id="ARBA00022729"/>
    </source>
</evidence>
<dbReference type="RefSeq" id="XP_040660129.1">
    <property type="nucleotide sequence ID" value="XM_040799246.1"/>
</dbReference>
<feature type="chain" id="PRO_5007580999" description="Saposin A-type domain-containing protein" evidence="7">
    <location>
        <begin position="18"/>
        <end position="125"/>
    </location>
</feature>
<name>A0A151GUK1_DRECN</name>
<dbReference type="InParanoid" id="A0A151GUK1"/>
<comment type="subcellular location">
    <subcellularLocation>
        <location evidence="1">Secreted</location>
    </subcellularLocation>
</comment>
<feature type="compositionally biased region" description="Basic and acidic residues" evidence="6">
    <location>
        <begin position="27"/>
        <end position="41"/>
    </location>
</feature>